<feature type="region of interest" description="Disordered" evidence="1">
    <location>
        <begin position="82"/>
        <end position="108"/>
    </location>
</feature>
<feature type="transmembrane region" description="Helical" evidence="2">
    <location>
        <begin position="173"/>
        <end position="197"/>
    </location>
</feature>
<feature type="compositionally biased region" description="Basic and acidic residues" evidence="1">
    <location>
        <begin position="98"/>
        <end position="107"/>
    </location>
</feature>
<feature type="transmembrane region" description="Helical" evidence="2">
    <location>
        <begin position="274"/>
        <end position="293"/>
    </location>
</feature>
<dbReference type="RefSeq" id="WP_141637247.1">
    <property type="nucleotide sequence ID" value="NZ_VIGB01000003.1"/>
</dbReference>
<keyword evidence="2" id="KW-0472">Membrane</keyword>
<evidence type="ECO:0008006" key="5">
    <source>
        <dbReference type="Google" id="ProtNLM"/>
    </source>
</evidence>
<evidence type="ECO:0000256" key="2">
    <source>
        <dbReference type="SAM" id="Phobius"/>
    </source>
</evidence>
<evidence type="ECO:0000313" key="3">
    <source>
        <dbReference type="EMBL" id="TQF06840.1"/>
    </source>
</evidence>
<keyword evidence="4" id="KW-1185">Reference proteome</keyword>
<dbReference type="AlphaFoldDB" id="A0A540WCT5"/>
<feature type="transmembrane region" description="Helical" evidence="2">
    <location>
        <begin position="142"/>
        <end position="161"/>
    </location>
</feature>
<sequence>MTEKQRRELAEVGFDLDRLYQLSRSKYGVSQIRSVLLCFTGSYPGERPGIADVARVGEAWRIASHRPGSVLRAQLAQRGLDRLDPDNGLTRSALGDSKPLEERERKPLRPRTPRRAVLGWALVLLLVVVQALLGFVDLGIGMVLGGVGLIIGWLLPVRRLVYGRRTAPRAVKVAYILGALVLCYATASTGTVAVMALGTHGTVRIAYEDGEIGSHGTHYRQCYLDLPGGDTEPLRTTGSCPAPAGALVSAYYMPGGDSPLRPVLADSASLERAGLLWGLPTALGLGLLGYAAAASTRGLERPAPGARREPLGRATPKGDRRQ</sequence>
<comment type="caution">
    <text evidence="3">The sequence shown here is derived from an EMBL/GenBank/DDBJ whole genome shotgun (WGS) entry which is preliminary data.</text>
</comment>
<evidence type="ECO:0000313" key="4">
    <source>
        <dbReference type="Proteomes" id="UP000319103"/>
    </source>
</evidence>
<keyword evidence="2" id="KW-1133">Transmembrane helix</keyword>
<feature type="transmembrane region" description="Helical" evidence="2">
    <location>
        <begin position="116"/>
        <end position="136"/>
    </location>
</feature>
<dbReference type="EMBL" id="VIGB01000003">
    <property type="protein sequence ID" value="TQF06840.1"/>
    <property type="molecule type" value="Genomic_DNA"/>
</dbReference>
<dbReference type="OrthoDB" id="4216981at2"/>
<organism evidence="3 4">
    <name type="scientific">Kitasatospora acidiphila</name>
    <dbReference type="NCBI Taxonomy" id="2567942"/>
    <lineage>
        <taxon>Bacteria</taxon>
        <taxon>Bacillati</taxon>
        <taxon>Actinomycetota</taxon>
        <taxon>Actinomycetes</taxon>
        <taxon>Kitasatosporales</taxon>
        <taxon>Streptomycetaceae</taxon>
        <taxon>Kitasatospora</taxon>
    </lineage>
</organism>
<proteinExistence type="predicted"/>
<dbReference type="Proteomes" id="UP000319103">
    <property type="component" value="Unassembled WGS sequence"/>
</dbReference>
<gene>
    <name evidence="3" type="ORF">E6W39_37455</name>
</gene>
<feature type="compositionally biased region" description="Basic and acidic residues" evidence="1">
    <location>
        <begin position="306"/>
        <end position="322"/>
    </location>
</feature>
<name>A0A540WCT5_9ACTN</name>
<protein>
    <recommendedName>
        <fullName evidence="5">DUF3592 domain-containing protein</fullName>
    </recommendedName>
</protein>
<accession>A0A540WCT5</accession>
<evidence type="ECO:0000256" key="1">
    <source>
        <dbReference type="SAM" id="MobiDB-lite"/>
    </source>
</evidence>
<feature type="region of interest" description="Disordered" evidence="1">
    <location>
        <begin position="298"/>
        <end position="322"/>
    </location>
</feature>
<reference evidence="3 4" key="1">
    <citation type="submission" date="2019-06" db="EMBL/GenBank/DDBJ databases">
        <title>Description of Kitasatospora acidophila sp. nov. isolated from pine grove soil, and reclassification of Streptomyces novaecaesareae to Kitasatospora novaeceasareae comb. nov.</title>
        <authorList>
            <person name="Kim M.J."/>
        </authorList>
    </citation>
    <scope>NUCLEOTIDE SEQUENCE [LARGE SCALE GENOMIC DNA]</scope>
    <source>
        <strain evidence="3 4">MMS16-CNU292</strain>
    </source>
</reference>
<keyword evidence="2" id="KW-0812">Transmembrane</keyword>